<gene>
    <name evidence="8" type="ORF">MSYG_3724</name>
</gene>
<dbReference type="InterPro" id="IPR028146">
    <property type="entry name" value="PRKCSH_N"/>
</dbReference>
<dbReference type="InterPro" id="IPR009011">
    <property type="entry name" value="Man6P_isomerase_rcpt-bd_dom_sf"/>
</dbReference>
<dbReference type="Pfam" id="PF13015">
    <property type="entry name" value="PRKCSH_1"/>
    <property type="match status" value="1"/>
</dbReference>
<feature type="chain" id="PRO_5012252492" description="Glucosidase 2 subunit beta" evidence="6">
    <location>
        <begin position="19"/>
        <end position="527"/>
    </location>
</feature>
<organism evidence="8 9">
    <name type="scientific">Malassezia sympodialis (strain ATCC 42132)</name>
    <name type="common">Atopic eczema-associated yeast</name>
    <dbReference type="NCBI Taxonomy" id="1230383"/>
    <lineage>
        <taxon>Eukaryota</taxon>
        <taxon>Fungi</taxon>
        <taxon>Dikarya</taxon>
        <taxon>Basidiomycota</taxon>
        <taxon>Ustilaginomycotina</taxon>
        <taxon>Malasseziomycetes</taxon>
        <taxon>Malasseziales</taxon>
        <taxon>Malasseziaceae</taxon>
        <taxon>Malassezia</taxon>
    </lineage>
</organism>
<feature type="coiled-coil region" evidence="5">
    <location>
        <begin position="153"/>
        <end position="194"/>
    </location>
</feature>
<dbReference type="InterPro" id="IPR036055">
    <property type="entry name" value="LDL_receptor-like_sf"/>
</dbReference>
<dbReference type="InterPro" id="IPR044865">
    <property type="entry name" value="MRH_dom"/>
</dbReference>
<name>A0A1M8AA40_MALS4</name>
<evidence type="ECO:0000313" key="9">
    <source>
        <dbReference type="Proteomes" id="UP000186303"/>
    </source>
</evidence>
<dbReference type="PANTHER" id="PTHR12630">
    <property type="entry name" value="N-LINKED OLIGOSACCHARIDE PROCESSING"/>
    <property type="match status" value="1"/>
</dbReference>
<keyword evidence="5" id="KW-0175">Coiled coil</keyword>
<feature type="domain" description="MRH" evidence="7">
    <location>
        <begin position="402"/>
        <end position="509"/>
    </location>
</feature>
<protein>
    <recommendedName>
        <fullName evidence="1">Glucosidase 2 subunit beta</fullName>
    </recommendedName>
</protein>
<keyword evidence="4" id="KW-1015">Disulfide bond</keyword>
<dbReference type="AlphaFoldDB" id="A0A1M8AA40"/>
<evidence type="ECO:0000256" key="2">
    <source>
        <dbReference type="ARBA" id="ARBA00022729"/>
    </source>
</evidence>
<dbReference type="EMBL" id="LT671826">
    <property type="protein sequence ID" value="SHO79375.1"/>
    <property type="molecule type" value="Genomic_DNA"/>
</dbReference>
<dbReference type="Pfam" id="PF12999">
    <property type="entry name" value="PRKCSH-like"/>
    <property type="match status" value="1"/>
</dbReference>
<dbReference type="SUPFAM" id="SSF50911">
    <property type="entry name" value="Mannose 6-phosphate receptor domain"/>
    <property type="match status" value="1"/>
</dbReference>
<evidence type="ECO:0000256" key="3">
    <source>
        <dbReference type="ARBA" id="ARBA00022824"/>
    </source>
</evidence>
<evidence type="ECO:0000259" key="7">
    <source>
        <dbReference type="PROSITE" id="PS51914"/>
    </source>
</evidence>
<dbReference type="GO" id="GO:0006491">
    <property type="term" value="P:N-glycan processing"/>
    <property type="evidence" value="ECO:0007669"/>
    <property type="project" value="TreeGrafter"/>
</dbReference>
<dbReference type="STRING" id="1230383.A0A1M8AA40"/>
<evidence type="ECO:0000256" key="1">
    <source>
        <dbReference type="ARBA" id="ARBA00022387"/>
    </source>
</evidence>
<reference evidence="9" key="1">
    <citation type="journal article" date="2017" name="Nucleic Acids Res.">
        <title>Proteogenomics produces comprehensive and highly accurate protein-coding gene annotation in a complete genome assembly of Malassezia sympodialis.</title>
        <authorList>
            <person name="Zhu Y."/>
            <person name="Engstroem P.G."/>
            <person name="Tellgren-Roth C."/>
            <person name="Baudo C.D."/>
            <person name="Kennell J.C."/>
            <person name="Sun S."/>
            <person name="Billmyre R.B."/>
            <person name="Schroeder M.S."/>
            <person name="Andersson A."/>
            <person name="Holm T."/>
            <person name="Sigurgeirsson B."/>
            <person name="Wu G."/>
            <person name="Sankaranarayanan S.R."/>
            <person name="Siddharthan R."/>
            <person name="Sanyal K."/>
            <person name="Lundeberg J."/>
            <person name="Nystedt B."/>
            <person name="Boekhout T."/>
            <person name="Dawson T.L. Jr."/>
            <person name="Heitman J."/>
            <person name="Scheynius A."/>
            <person name="Lehtioe J."/>
        </authorList>
    </citation>
    <scope>NUCLEOTIDE SEQUENCE [LARGE SCALE GENOMIC DNA]</scope>
    <source>
        <strain evidence="9">ATCC 42132</strain>
    </source>
</reference>
<evidence type="ECO:0000256" key="4">
    <source>
        <dbReference type="ARBA" id="ARBA00023157"/>
    </source>
</evidence>
<sequence>MLTQWLACLTVFCASVCALHIRGVSPQDQHLYKPVVKDGVSMFRCLRTEKWIPMSAVNDDYCDCPDGTDEPGTSACPNGVYYCENKGFVPGVIRSSRVNDGVCDPECCDGSDETDGKVVCPNVCTAKATEADRKRKAQLKIHSNGARIRASYIETAKKEQAVHKKKLDELLRDMALAQKRADDLKRALEKEELSDQEVREMQMQSPLYKQIEQRHEMIRTLSRALDNAVDELRAVARIAEGAETKESKDALELWLGETEEGEQITLDAKLDDIRDWAPSSSDIENMANMNILEMLDGEPSGAVSEETRPGLRHIPSYLPENLVPMYEQLISWVLHTLVHLDVLSPVQVHGRASKVLDTARAAYDESVSEVEKINNEVVTHKNSLKDDPERYGRDSEFRALEGTCMTKDTGAYTYELCFGGKSTQISNNDGYRFDLGRFSRFDVNAEFDMTDDRHYLSMQYEHGQGCWNGPARSTRVTLECGETNELVRVLEAEKCTYTMHAKTPAVCFPFRTETDLADEARIDHEEL</sequence>
<evidence type="ECO:0000256" key="5">
    <source>
        <dbReference type="SAM" id="Coils"/>
    </source>
</evidence>
<dbReference type="VEuPathDB" id="FungiDB:MSYG_3724"/>
<proteinExistence type="predicted"/>
<keyword evidence="2 6" id="KW-0732">Signal</keyword>
<dbReference type="Gene3D" id="4.10.400.10">
    <property type="entry name" value="Low-density Lipoprotein Receptor"/>
    <property type="match status" value="1"/>
</dbReference>
<dbReference type="Proteomes" id="UP000186303">
    <property type="component" value="Chromosome 6"/>
</dbReference>
<dbReference type="OrthoDB" id="202234at2759"/>
<dbReference type="OMA" id="YENGQHC"/>
<dbReference type="GO" id="GO:0017177">
    <property type="term" value="C:glucosidase II complex"/>
    <property type="evidence" value="ECO:0007669"/>
    <property type="project" value="TreeGrafter"/>
</dbReference>
<dbReference type="PANTHER" id="PTHR12630:SF1">
    <property type="entry name" value="GLUCOSIDASE 2 SUBUNIT BETA"/>
    <property type="match status" value="1"/>
</dbReference>
<feature type="signal peptide" evidence="6">
    <location>
        <begin position="1"/>
        <end position="18"/>
    </location>
</feature>
<keyword evidence="9" id="KW-1185">Reference proteome</keyword>
<keyword evidence="3" id="KW-0256">Endoplasmic reticulum</keyword>
<dbReference type="PROSITE" id="PS51914">
    <property type="entry name" value="MRH"/>
    <property type="match status" value="1"/>
</dbReference>
<evidence type="ECO:0000313" key="8">
    <source>
        <dbReference type="EMBL" id="SHO79375.1"/>
    </source>
</evidence>
<dbReference type="Gene3D" id="2.70.130.10">
    <property type="entry name" value="Mannose-6-phosphate receptor binding domain"/>
    <property type="match status" value="1"/>
</dbReference>
<dbReference type="InterPro" id="IPR039794">
    <property type="entry name" value="Gtb1-like"/>
</dbReference>
<dbReference type="InterPro" id="IPR036607">
    <property type="entry name" value="PRKCSH"/>
</dbReference>
<evidence type="ECO:0000256" key="6">
    <source>
        <dbReference type="SAM" id="SignalP"/>
    </source>
</evidence>
<accession>A0A1M8AA40</accession>